<organism evidence="2">
    <name type="scientific">Thermohahella caldifontis</name>
    <dbReference type="NCBI Taxonomy" id="3142973"/>
    <lineage>
        <taxon>Bacteria</taxon>
        <taxon>Pseudomonadati</taxon>
        <taxon>Pseudomonadota</taxon>
        <taxon>Gammaproteobacteria</taxon>
        <taxon>Oceanospirillales</taxon>
        <taxon>Hahellaceae</taxon>
        <taxon>Thermohahella</taxon>
    </lineage>
</organism>
<dbReference type="InterPro" id="IPR028096">
    <property type="entry name" value="EfeO_Cupredoxin"/>
</dbReference>
<dbReference type="RefSeq" id="WP_369600376.1">
    <property type="nucleotide sequence ID" value="NZ_CP154858.1"/>
</dbReference>
<sequence length="118" mass="13046">MMLLNLVLIGLAVFVVYWFWLWKPAQAGLKPQTQWQISVENGAYTPAQLCVPAGQPVTLTFTRKDPSPCAEQVVLEGAGVTETLPLNETVTLTATWPTPGEYPFHCQMNMLKGRVTVV</sequence>
<proteinExistence type="predicted"/>
<dbReference type="Pfam" id="PF13473">
    <property type="entry name" value="Cupredoxin_1"/>
    <property type="match status" value="1"/>
</dbReference>
<evidence type="ECO:0000259" key="1">
    <source>
        <dbReference type="Pfam" id="PF13473"/>
    </source>
</evidence>
<name>A0AB39UU61_9GAMM</name>
<dbReference type="SUPFAM" id="SSF49503">
    <property type="entry name" value="Cupredoxins"/>
    <property type="match status" value="1"/>
</dbReference>
<dbReference type="KEGG" id="tcd:AAIA72_11055"/>
<evidence type="ECO:0000313" key="2">
    <source>
        <dbReference type="EMBL" id="XDT71341.1"/>
    </source>
</evidence>
<feature type="domain" description="EfeO-type cupredoxin-like" evidence="1">
    <location>
        <begin position="12"/>
        <end position="117"/>
    </location>
</feature>
<dbReference type="AlphaFoldDB" id="A0AB39UU61"/>
<dbReference type="Gene3D" id="2.60.40.420">
    <property type="entry name" value="Cupredoxins - blue copper proteins"/>
    <property type="match status" value="1"/>
</dbReference>
<dbReference type="InterPro" id="IPR008972">
    <property type="entry name" value="Cupredoxin"/>
</dbReference>
<protein>
    <submittedName>
        <fullName evidence="2">Cupredoxin domain-containing protein</fullName>
    </submittedName>
</protein>
<dbReference type="EMBL" id="CP154858">
    <property type="protein sequence ID" value="XDT71341.1"/>
    <property type="molecule type" value="Genomic_DNA"/>
</dbReference>
<gene>
    <name evidence="2" type="ORF">AAIA72_11055</name>
</gene>
<reference evidence="2" key="1">
    <citation type="submission" date="2024-05" db="EMBL/GenBank/DDBJ databases">
        <title>Genome sequencing of novel strain.</title>
        <authorList>
            <person name="Ganbat D."/>
            <person name="Ganbat S."/>
            <person name="Lee S.-J."/>
        </authorList>
    </citation>
    <scope>NUCLEOTIDE SEQUENCE</scope>
    <source>
        <strain evidence="2">SMD15-11</strain>
    </source>
</reference>
<accession>A0AB39UU61</accession>